<keyword evidence="5" id="KW-1185">Reference proteome</keyword>
<evidence type="ECO:0000256" key="2">
    <source>
        <dbReference type="ARBA" id="ARBA00022737"/>
    </source>
</evidence>
<protein>
    <submittedName>
        <fullName evidence="4">Uncharacterized protein</fullName>
    </submittedName>
</protein>
<dbReference type="OrthoDB" id="538223at2759"/>
<evidence type="ECO:0000256" key="3">
    <source>
        <dbReference type="PROSITE-ProRule" id="PRU00221"/>
    </source>
</evidence>
<dbReference type="HOGENOM" id="CLU_000288_57_18_1"/>
<dbReference type="PROSITE" id="PS50082">
    <property type="entry name" value="WD_REPEATS_2"/>
    <property type="match status" value="3"/>
</dbReference>
<reference evidence="4 5" key="1">
    <citation type="journal article" date="2012" name="BMC Genomics">
        <title>Comparative genomics of the white-rot fungi, Phanerochaete carnosa and P. chrysosporium, to elucidate the genetic basis of the distinct wood types they colonize.</title>
        <authorList>
            <person name="Suzuki H."/>
            <person name="MacDonald J."/>
            <person name="Syed K."/>
            <person name="Salamov A."/>
            <person name="Hori C."/>
            <person name="Aerts A."/>
            <person name="Henrissat B."/>
            <person name="Wiebenga A."/>
            <person name="vanKuyk P.A."/>
            <person name="Barry K."/>
            <person name="Lindquist E."/>
            <person name="LaButti K."/>
            <person name="Lapidus A."/>
            <person name="Lucas S."/>
            <person name="Coutinho P."/>
            <person name="Gong Y."/>
            <person name="Samejima M."/>
            <person name="Mahadevan R."/>
            <person name="Abou-Zaid M."/>
            <person name="de Vries R.P."/>
            <person name="Igarashi K."/>
            <person name="Yadav J.S."/>
            <person name="Grigoriev I.V."/>
            <person name="Master E.R."/>
        </authorList>
    </citation>
    <scope>NUCLEOTIDE SEQUENCE [LARGE SCALE GENOMIC DNA]</scope>
    <source>
        <strain evidence="4 5">HHB-10118-sp</strain>
    </source>
</reference>
<dbReference type="AlphaFoldDB" id="K5VR73"/>
<dbReference type="Gene3D" id="2.130.10.10">
    <property type="entry name" value="YVTN repeat-like/Quinoprotein amine dehydrogenase"/>
    <property type="match status" value="1"/>
</dbReference>
<dbReference type="InterPro" id="IPR015943">
    <property type="entry name" value="WD40/YVTN_repeat-like_dom_sf"/>
</dbReference>
<dbReference type="GeneID" id="18919906"/>
<proteinExistence type="predicted"/>
<feature type="non-terminal residue" evidence="4">
    <location>
        <position position="1"/>
    </location>
</feature>
<dbReference type="PANTHER" id="PTHR19848:SF8">
    <property type="entry name" value="F-BOX AND WD REPEAT DOMAIN CONTAINING 7"/>
    <property type="match status" value="1"/>
</dbReference>
<dbReference type="InterPro" id="IPR020472">
    <property type="entry name" value="WD40_PAC1"/>
</dbReference>
<feature type="repeat" description="WD" evidence="3">
    <location>
        <begin position="73"/>
        <end position="114"/>
    </location>
</feature>
<gene>
    <name evidence="4" type="ORF">PHACADRAFT_47578</name>
</gene>
<evidence type="ECO:0000313" key="4">
    <source>
        <dbReference type="EMBL" id="EKM49235.1"/>
    </source>
</evidence>
<dbReference type="PANTHER" id="PTHR19848">
    <property type="entry name" value="WD40 REPEAT PROTEIN"/>
    <property type="match status" value="1"/>
</dbReference>
<dbReference type="RefSeq" id="XP_007402216.1">
    <property type="nucleotide sequence ID" value="XM_007402154.1"/>
</dbReference>
<keyword evidence="1 3" id="KW-0853">WD repeat</keyword>
<dbReference type="Proteomes" id="UP000008370">
    <property type="component" value="Unassembled WGS sequence"/>
</dbReference>
<feature type="repeat" description="WD" evidence="3">
    <location>
        <begin position="1"/>
        <end position="20"/>
    </location>
</feature>
<dbReference type="InParanoid" id="K5VR73"/>
<dbReference type="SMART" id="SM00320">
    <property type="entry name" value="WD40"/>
    <property type="match status" value="2"/>
</dbReference>
<organism evidence="4 5">
    <name type="scientific">Phanerochaete carnosa (strain HHB-10118-sp)</name>
    <name type="common">White-rot fungus</name>
    <name type="synonym">Peniophora carnosa</name>
    <dbReference type="NCBI Taxonomy" id="650164"/>
    <lineage>
        <taxon>Eukaryota</taxon>
        <taxon>Fungi</taxon>
        <taxon>Dikarya</taxon>
        <taxon>Basidiomycota</taxon>
        <taxon>Agaricomycotina</taxon>
        <taxon>Agaricomycetes</taxon>
        <taxon>Polyporales</taxon>
        <taxon>Phanerochaetaceae</taxon>
        <taxon>Phanerochaete</taxon>
    </lineage>
</organism>
<name>K5VR73_PHACS</name>
<evidence type="ECO:0000313" key="5">
    <source>
        <dbReference type="Proteomes" id="UP000008370"/>
    </source>
</evidence>
<sequence length="145" mass="15825">SLDGRRIATSSDDTTVIIWDAGHQEHLWRYVGAISTGLSLSPFSPSGERVASGGYDNLVLVWNADGGRLTQELEGHAYPAWSVAFAPAGDVIISSQSFNTMRLWDAESGACLLVLDPHTWYRTLHLSPDGSGVLVDDNNRLVQLW</sequence>
<feature type="repeat" description="WD" evidence="3">
    <location>
        <begin position="43"/>
        <end position="72"/>
    </location>
</feature>
<dbReference type="KEGG" id="pco:PHACADRAFT_47578"/>
<dbReference type="PRINTS" id="PR00320">
    <property type="entry name" value="GPROTEINBRPT"/>
</dbReference>
<evidence type="ECO:0000256" key="1">
    <source>
        <dbReference type="ARBA" id="ARBA00022574"/>
    </source>
</evidence>
<dbReference type="PROSITE" id="PS50294">
    <property type="entry name" value="WD_REPEATS_REGION"/>
    <property type="match status" value="1"/>
</dbReference>
<feature type="non-terminal residue" evidence="4">
    <location>
        <position position="145"/>
    </location>
</feature>
<dbReference type="InterPro" id="IPR036322">
    <property type="entry name" value="WD40_repeat_dom_sf"/>
</dbReference>
<keyword evidence="2" id="KW-0677">Repeat</keyword>
<accession>K5VR73</accession>
<dbReference type="STRING" id="650164.K5VR73"/>
<dbReference type="Pfam" id="PF00400">
    <property type="entry name" value="WD40"/>
    <property type="match status" value="3"/>
</dbReference>
<dbReference type="SUPFAM" id="SSF50978">
    <property type="entry name" value="WD40 repeat-like"/>
    <property type="match status" value="1"/>
</dbReference>
<dbReference type="InterPro" id="IPR001680">
    <property type="entry name" value="WD40_rpt"/>
</dbReference>
<dbReference type="EMBL" id="JH930502">
    <property type="protein sequence ID" value="EKM49235.1"/>
    <property type="molecule type" value="Genomic_DNA"/>
</dbReference>